<evidence type="ECO:0008006" key="5">
    <source>
        <dbReference type="Google" id="ProtNLM"/>
    </source>
</evidence>
<dbReference type="OrthoDB" id="5504526at2"/>
<comment type="caution">
    <text evidence="3">The sequence shown here is derived from an EMBL/GenBank/DDBJ whole genome shotgun (WGS) entry which is preliminary data.</text>
</comment>
<dbReference type="InterPro" id="IPR011250">
    <property type="entry name" value="OMP/PagP_B-barrel"/>
</dbReference>
<name>A0A540WK63_9BACT</name>
<proteinExistence type="predicted"/>
<feature type="signal peptide" evidence="2">
    <location>
        <begin position="1"/>
        <end position="21"/>
    </location>
</feature>
<dbReference type="EMBL" id="VIFM01000349">
    <property type="protein sequence ID" value="TQF09409.1"/>
    <property type="molecule type" value="Genomic_DNA"/>
</dbReference>
<gene>
    <name evidence="3" type="ORF">FJV41_44755</name>
</gene>
<feature type="region of interest" description="Disordered" evidence="1">
    <location>
        <begin position="25"/>
        <end position="45"/>
    </location>
</feature>
<dbReference type="RefSeq" id="WP_141648758.1">
    <property type="nucleotide sequence ID" value="NZ_VIFM01000349.1"/>
</dbReference>
<evidence type="ECO:0000256" key="1">
    <source>
        <dbReference type="SAM" id="MobiDB-lite"/>
    </source>
</evidence>
<reference evidence="3 4" key="1">
    <citation type="submission" date="2019-06" db="EMBL/GenBank/DDBJ databases">
        <authorList>
            <person name="Livingstone P."/>
            <person name="Whitworth D."/>
        </authorList>
    </citation>
    <scope>NUCLEOTIDE SEQUENCE [LARGE SCALE GENOMIC DNA]</scope>
    <source>
        <strain evidence="3 4">AM401</strain>
    </source>
</reference>
<evidence type="ECO:0000313" key="4">
    <source>
        <dbReference type="Proteomes" id="UP000315369"/>
    </source>
</evidence>
<organism evidence="3 4">
    <name type="scientific">Myxococcus llanfairpwllgwyngyllgogerychwyrndrobwllllantysiliogogogochensis</name>
    <dbReference type="NCBI Taxonomy" id="2590453"/>
    <lineage>
        <taxon>Bacteria</taxon>
        <taxon>Pseudomonadati</taxon>
        <taxon>Myxococcota</taxon>
        <taxon>Myxococcia</taxon>
        <taxon>Myxococcales</taxon>
        <taxon>Cystobacterineae</taxon>
        <taxon>Myxococcaceae</taxon>
        <taxon>Myxococcus</taxon>
    </lineage>
</organism>
<accession>A0A540WK63</accession>
<dbReference type="Gene3D" id="3.40.50.10610">
    <property type="entry name" value="ABC-type transport auxiliary lipoprotein component"/>
    <property type="match status" value="1"/>
</dbReference>
<feature type="chain" id="PRO_5021962854" description="Outer membrane protein beta-barrel domain-containing protein" evidence="2">
    <location>
        <begin position="22"/>
        <end position="363"/>
    </location>
</feature>
<dbReference type="SUPFAM" id="SSF56925">
    <property type="entry name" value="OMPA-like"/>
    <property type="match status" value="1"/>
</dbReference>
<keyword evidence="4" id="KW-1185">Reference proteome</keyword>
<sequence>MPYPFAQLALLLVLLAPTARAQVFSPSSGPDSEAAAAGPTAPSSKEEAPLRVAVLAFEANASARDSATGVTSLITGRLAEAPRLWVVSQRDVEASLDDAQRRQLADLKTSCERGACLKDLSTLTGARFVVIGRVDRFGDSYLLSANLLDTEREESLSKPRAESPEADTLFPTVYAIADALVAELVAPGVTQGARPLIGGAPMVGGGGLSLGLRINNNFVDKLANFNPGADLEVGYWFHPEWLGFVQVGFSYLRSDTAGAEGGLNVLPSVVGARHYHNVEKSLRPYWGFGLGVQLSFGDFGIFQSTGPLPTVVGFLGLEYLIAGHVGVQLEAGTNVAQAVLGLAESKLGDGLNLDLNLGIAYHF</sequence>
<dbReference type="AlphaFoldDB" id="A0A540WK63"/>
<evidence type="ECO:0000256" key="2">
    <source>
        <dbReference type="SAM" id="SignalP"/>
    </source>
</evidence>
<evidence type="ECO:0000313" key="3">
    <source>
        <dbReference type="EMBL" id="TQF09409.1"/>
    </source>
</evidence>
<dbReference type="Proteomes" id="UP000315369">
    <property type="component" value="Unassembled WGS sequence"/>
</dbReference>
<protein>
    <recommendedName>
        <fullName evidence="5">Outer membrane protein beta-barrel domain-containing protein</fullName>
    </recommendedName>
</protein>
<keyword evidence="2" id="KW-0732">Signal</keyword>